<evidence type="ECO:0000313" key="1">
    <source>
        <dbReference type="EMBL" id="TGK36090.1"/>
    </source>
</evidence>
<keyword evidence="2" id="KW-1185">Reference proteome</keyword>
<accession>A0A5F1YDD7</accession>
<gene>
    <name evidence="1" type="ORF">EHQ17_05580</name>
</gene>
<comment type="caution">
    <text evidence="1">The sequence shown here is derived from an EMBL/GenBank/DDBJ whole genome shotgun (WGS) entry which is preliminary data.</text>
</comment>
<dbReference type="EMBL" id="RQFA01000026">
    <property type="protein sequence ID" value="TGK36090.1"/>
    <property type="molecule type" value="Genomic_DNA"/>
</dbReference>
<dbReference type="Proteomes" id="UP000298277">
    <property type="component" value="Unassembled WGS sequence"/>
</dbReference>
<evidence type="ECO:0000313" key="2">
    <source>
        <dbReference type="Proteomes" id="UP000298277"/>
    </source>
</evidence>
<reference evidence="1" key="1">
    <citation type="journal article" date="2019" name="PLoS Negl. Trop. Dis.">
        <title>Revisiting the worldwide diversity of Leptospira species in the environment.</title>
        <authorList>
            <person name="Vincent A.T."/>
            <person name="Schiettekatte O."/>
            <person name="Bourhy P."/>
            <person name="Veyrier F.J."/>
            <person name="Picardeau M."/>
        </authorList>
    </citation>
    <scope>NUCLEOTIDE SEQUENCE [LARGE SCALE GENOMIC DNA]</scope>
    <source>
        <strain evidence="1">201800299</strain>
    </source>
</reference>
<name>A0A5F1YDD7_9LEPT</name>
<protein>
    <submittedName>
        <fullName evidence="1">Uncharacterized protein</fullName>
    </submittedName>
</protein>
<organism evidence="1 2">
    <name type="scientific">Leptospira gomenensis</name>
    <dbReference type="NCBI Taxonomy" id="2484974"/>
    <lineage>
        <taxon>Bacteria</taxon>
        <taxon>Pseudomonadati</taxon>
        <taxon>Spirochaetota</taxon>
        <taxon>Spirochaetia</taxon>
        <taxon>Leptospirales</taxon>
        <taxon>Leptospiraceae</taxon>
        <taxon>Leptospira</taxon>
    </lineage>
</organism>
<sequence length="118" mass="13774">MRSRRGRSLSPRLGAVVYESGFSLTDIAFQYSYILKNENSKNGKPVYREHLADVIKGIRNTVRYVKAVEQSWKLPIEEIRGIYREDKEREKRGLIPAPEEILAFADKYRAFLKENKPL</sequence>
<dbReference type="OrthoDB" id="342791at2"/>
<proteinExistence type="predicted"/>
<dbReference type="AlphaFoldDB" id="A0A5F1YDD7"/>